<name>A0A833YG26_9CHIR</name>
<gene>
    <name evidence="2" type="ORF">HJG60_009458</name>
</gene>
<sequence>MGERSSLSEAGPAGRQQVGGATASYTEAPGRLGCLPAGPTEPAGPGSVVGRPGENPRHGPRAFHLQGRRSGDMGHKGGSVPPGSRFLVSAVWESEATCFSFGHHRFNRHQSQGVPGTLVLRQGQSPLCSGDGTPETKAVTNPPSNKTMTS</sequence>
<protein>
    <submittedName>
        <fullName evidence="2">Uncharacterized protein</fullName>
    </submittedName>
</protein>
<evidence type="ECO:0000256" key="1">
    <source>
        <dbReference type="SAM" id="MobiDB-lite"/>
    </source>
</evidence>
<accession>A0A833YG26</accession>
<dbReference type="EMBL" id="JABVXQ010000015">
    <property type="protein sequence ID" value="KAF6075060.1"/>
    <property type="molecule type" value="Genomic_DNA"/>
</dbReference>
<feature type="region of interest" description="Disordered" evidence="1">
    <location>
        <begin position="1"/>
        <end position="82"/>
    </location>
</feature>
<dbReference type="Proteomes" id="UP000664940">
    <property type="component" value="Unassembled WGS sequence"/>
</dbReference>
<comment type="caution">
    <text evidence="2">The sequence shown here is derived from an EMBL/GenBank/DDBJ whole genome shotgun (WGS) entry which is preliminary data.</text>
</comment>
<feature type="compositionally biased region" description="Polar residues" evidence="1">
    <location>
        <begin position="138"/>
        <end position="150"/>
    </location>
</feature>
<evidence type="ECO:0000313" key="3">
    <source>
        <dbReference type="Proteomes" id="UP000664940"/>
    </source>
</evidence>
<organism evidence="2 3">
    <name type="scientific">Phyllostomus discolor</name>
    <name type="common">pale spear-nosed bat</name>
    <dbReference type="NCBI Taxonomy" id="89673"/>
    <lineage>
        <taxon>Eukaryota</taxon>
        <taxon>Metazoa</taxon>
        <taxon>Chordata</taxon>
        <taxon>Craniata</taxon>
        <taxon>Vertebrata</taxon>
        <taxon>Euteleostomi</taxon>
        <taxon>Mammalia</taxon>
        <taxon>Eutheria</taxon>
        <taxon>Laurasiatheria</taxon>
        <taxon>Chiroptera</taxon>
        <taxon>Yangochiroptera</taxon>
        <taxon>Phyllostomidae</taxon>
        <taxon>Phyllostominae</taxon>
        <taxon>Phyllostomus</taxon>
    </lineage>
</organism>
<feature type="region of interest" description="Disordered" evidence="1">
    <location>
        <begin position="121"/>
        <end position="150"/>
    </location>
</feature>
<proteinExistence type="predicted"/>
<reference evidence="2 3" key="1">
    <citation type="journal article" date="2020" name="Nature">
        <title>Six reference-quality genomes reveal evolution of bat adaptations.</title>
        <authorList>
            <person name="Jebb D."/>
            <person name="Huang Z."/>
            <person name="Pippel M."/>
            <person name="Hughes G.M."/>
            <person name="Lavrichenko K."/>
            <person name="Devanna P."/>
            <person name="Winkler S."/>
            <person name="Jermiin L.S."/>
            <person name="Skirmuntt E.C."/>
            <person name="Katzourakis A."/>
            <person name="Burkitt-Gray L."/>
            <person name="Ray D.A."/>
            <person name="Sullivan K.A.M."/>
            <person name="Roscito J.G."/>
            <person name="Kirilenko B.M."/>
            <person name="Davalos L.M."/>
            <person name="Corthals A.P."/>
            <person name="Power M.L."/>
            <person name="Jones G."/>
            <person name="Ransome R.D."/>
            <person name="Dechmann D.K.N."/>
            <person name="Locatelli A.G."/>
            <person name="Puechmaille S.J."/>
            <person name="Fedrigo O."/>
            <person name="Jarvis E.D."/>
            <person name="Hiller M."/>
            <person name="Vernes S.C."/>
            <person name="Myers E.W."/>
            <person name="Teeling E.C."/>
        </authorList>
    </citation>
    <scope>NUCLEOTIDE SEQUENCE [LARGE SCALE GENOMIC DNA]</scope>
    <source>
        <strain evidence="2">Bat1K_MPI-CBG_1</strain>
    </source>
</reference>
<evidence type="ECO:0000313" key="2">
    <source>
        <dbReference type="EMBL" id="KAF6075060.1"/>
    </source>
</evidence>
<dbReference type="AlphaFoldDB" id="A0A833YG26"/>